<protein>
    <submittedName>
        <fullName evidence="1">Uncharacterized protein</fullName>
    </submittedName>
</protein>
<comment type="caution">
    <text evidence="1">The sequence shown here is derived from an EMBL/GenBank/DDBJ whole genome shotgun (WGS) entry which is preliminary data.</text>
</comment>
<evidence type="ECO:0000313" key="2">
    <source>
        <dbReference type="Proteomes" id="UP001596004"/>
    </source>
</evidence>
<dbReference type="EMBL" id="JBHSFP010000003">
    <property type="protein sequence ID" value="MFC4530454.1"/>
    <property type="molecule type" value="Genomic_DNA"/>
</dbReference>
<gene>
    <name evidence="1" type="ORF">ACFO60_06745</name>
</gene>
<reference evidence="2" key="1">
    <citation type="journal article" date="2019" name="Int. J. Syst. Evol. Microbiol.">
        <title>The Global Catalogue of Microorganisms (GCM) 10K type strain sequencing project: providing services to taxonomists for standard genome sequencing and annotation.</title>
        <authorList>
            <consortium name="The Broad Institute Genomics Platform"/>
            <consortium name="The Broad Institute Genome Sequencing Center for Infectious Disease"/>
            <person name="Wu L."/>
            <person name="Ma J."/>
        </authorList>
    </citation>
    <scope>NUCLEOTIDE SEQUENCE [LARGE SCALE GENOMIC DNA]</scope>
    <source>
        <strain evidence="2">CGMCC 4.7132</strain>
    </source>
</reference>
<evidence type="ECO:0000313" key="1">
    <source>
        <dbReference type="EMBL" id="MFC4530454.1"/>
    </source>
</evidence>
<accession>A0ABV9CBJ9</accession>
<organism evidence="1 2">
    <name type="scientific">Sphaerisporangium dianthi</name>
    <dbReference type="NCBI Taxonomy" id="1436120"/>
    <lineage>
        <taxon>Bacteria</taxon>
        <taxon>Bacillati</taxon>
        <taxon>Actinomycetota</taxon>
        <taxon>Actinomycetes</taxon>
        <taxon>Streptosporangiales</taxon>
        <taxon>Streptosporangiaceae</taxon>
        <taxon>Sphaerisporangium</taxon>
    </lineage>
</organism>
<keyword evidence="2" id="KW-1185">Reference proteome</keyword>
<dbReference type="Proteomes" id="UP001596004">
    <property type="component" value="Unassembled WGS sequence"/>
</dbReference>
<proteinExistence type="predicted"/>
<dbReference type="RefSeq" id="WP_380838300.1">
    <property type="nucleotide sequence ID" value="NZ_JBHSFP010000003.1"/>
</dbReference>
<sequence length="61" mass="6894">MHSEQWAKSLPATGFIAKYGAASAYSEYKTGHPAAVNDFEVEANLWWGDYVKWNPTEFRAP</sequence>
<name>A0ABV9CBJ9_9ACTN</name>